<sequence>MKTAVSLLLLAAALQSVHGESLVESTPVVGDAVDTESLGETLVNATTNITTAVTDGFKEAKLVLFTTNKNATFDLDTATSLLDDADFNSELPTVLYMHGYEETIDSESVGVVSKAFLRKASHNFIFVDWSEYAKSPYLSAFAALPGVSAVVGDAVDRLVQAGLSRDGLWLIGHSMGGQMAGILSKSLDFLPKRITALDPARPGYQLSGVPNLTRDDALLVDVIHTDAGVFGFDEPCGHLDFWPNSGRPLQPGCQLLSAYVFCSHHRSWWFFSESVNNETAFPAVKCSSWNDFEEGECPVNATNIAYLGYKLPIGAQVGDYYLRTNDASPFARGLQGVTVDLQKSHGISELFGGIASKTQDFFGRLFPIF</sequence>
<dbReference type="GO" id="GO:0017171">
    <property type="term" value="F:serine hydrolase activity"/>
    <property type="evidence" value="ECO:0007669"/>
    <property type="project" value="TreeGrafter"/>
</dbReference>
<organism evidence="7 8">
    <name type="scientific">Frankliniella fusca</name>
    <dbReference type="NCBI Taxonomy" id="407009"/>
    <lineage>
        <taxon>Eukaryota</taxon>
        <taxon>Metazoa</taxon>
        <taxon>Ecdysozoa</taxon>
        <taxon>Arthropoda</taxon>
        <taxon>Hexapoda</taxon>
        <taxon>Insecta</taxon>
        <taxon>Pterygota</taxon>
        <taxon>Neoptera</taxon>
        <taxon>Paraneoptera</taxon>
        <taxon>Thysanoptera</taxon>
        <taxon>Terebrantia</taxon>
        <taxon>Thripoidea</taxon>
        <taxon>Thripidae</taxon>
        <taxon>Frankliniella</taxon>
    </lineage>
</organism>
<dbReference type="PANTHER" id="PTHR11610:SF37">
    <property type="entry name" value="GH01208P"/>
    <property type="match status" value="1"/>
</dbReference>
<dbReference type="InterPro" id="IPR033906">
    <property type="entry name" value="Lipase_N"/>
</dbReference>
<evidence type="ECO:0000256" key="4">
    <source>
        <dbReference type="RuleBase" id="RU004262"/>
    </source>
</evidence>
<evidence type="ECO:0000313" key="7">
    <source>
        <dbReference type="EMBL" id="KAK3924946.1"/>
    </source>
</evidence>
<keyword evidence="3" id="KW-0964">Secreted</keyword>
<dbReference type="EMBL" id="JAHWGI010001208">
    <property type="protein sequence ID" value="KAK3924946.1"/>
    <property type="molecule type" value="Genomic_DNA"/>
</dbReference>
<evidence type="ECO:0000256" key="5">
    <source>
        <dbReference type="SAM" id="SignalP"/>
    </source>
</evidence>
<evidence type="ECO:0000256" key="1">
    <source>
        <dbReference type="ARBA" id="ARBA00004613"/>
    </source>
</evidence>
<dbReference type="InterPro" id="IPR013818">
    <property type="entry name" value="Lipase"/>
</dbReference>
<comment type="caution">
    <text evidence="7">The sequence shown here is derived from an EMBL/GenBank/DDBJ whole genome shotgun (WGS) entry which is preliminary data.</text>
</comment>
<evidence type="ECO:0000256" key="2">
    <source>
        <dbReference type="ARBA" id="ARBA00010701"/>
    </source>
</evidence>
<proteinExistence type="inferred from homology"/>
<dbReference type="InterPro" id="IPR029058">
    <property type="entry name" value="AB_hydrolase_fold"/>
</dbReference>
<dbReference type="InterPro" id="IPR000734">
    <property type="entry name" value="TAG_lipase"/>
</dbReference>
<evidence type="ECO:0000256" key="3">
    <source>
        <dbReference type="ARBA" id="ARBA00022525"/>
    </source>
</evidence>
<protein>
    <submittedName>
        <fullName evidence="7">Pancreatic triacylglycerol lipase</fullName>
    </submittedName>
</protein>
<name>A0AAE1HQF9_9NEOP</name>
<feature type="chain" id="PRO_5042183009" evidence="5">
    <location>
        <begin position="20"/>
        <end position="369"/>
    </location>
</feature>
<dbReference type="AlphaFoldDB" id="A0AAE1HQF9"/>
<dbReference type="Gene3D" id="3.40.50.1820">
    <property type="entry name" value="alpha/beta hydrolase"/>
    <property type="match status" value="1"/>
</dbReference>
<dbReference type="CDD" id="cd00707">
    <property type="entry name" value="Pancreat_lipase_like"/>
    <property type="match status" value="1"/>
</dbReference>
<dbReference type="PANTHER" id="PTHR11610">
    <property type="entry name" value="LIPASE"/>
    <property type="match status" value="1"/>
</dbReference>
<reference evidence="7" key="2">
    <citation type="journal article" date="2023" name="BMC Genomics">
        <title>Pest status, molecular evolution, and epigenetic factors derived from the genome assembly of Frankliniella fusca, a thysanopteran phytovirus vector.</title>
        <authorList>
            <person name="Catto M.A."/>
            <person name="Labadie P.E."/>
            <person name="Jacobson A.L."/>
            <person name="Kennedy G.G."/>
            <person name="Srinivasan R."/>
            <person name="Hunt B.G."/>
        </authorList>
    </citation>
    <scope>NUCLEOTIDE SEQUENCE</scope>
    <source>
        <strain evidence="7">PL_HMW_Pooled</strain>
    </source>
</reference>
<comment type="similarity">
    <text evidence="2 4">Belongs to the AB hydrolase superfamily. Lipase family.</text>
</comment>
<dbReference type="GO" id="GO:0016298">
    <property type="term" value="F:lipase activity"/>
    <property type="evidence" value="ECO:0007669"/>
    <property type="project" value="InterPro"/>
</dbReference>
<keyword evidence="5" id="KW-0732">Signal</keyword>
<gene>
    <name evidence="7" type="ORF">KUF71_013219</name>
</gene>
<keyword evidence="8" id="KW-1185">Reference proteome</keyword>
<accession>A0AAE1HQF9</accession>
<evidence type="ECO:0000313" key="8">
    <source>
        <dbReference type="Proteomes" id="UP001219518"/>
    </source>
</evidence>
<dbReference type="SUPFAM" id="SSF53474">
    <property type="entry name" value="alpha/beta-Hydrolases"/>
    <property type="match status" value="1"/>
</dbReference>
<feature type="signal peptide" evidence="5">
    <location>
        <begin position="1"/>
        <end position="19"/>
    </location>
</feature>
<dbReference type="GO" id="GO:0005615">
    <property type="term" value="C:extracellular space"/>
    <property type="evidence" value="ECO:0007669"/>
    <property type="project" value="TreeGrafter"/>
</dbReference>
<dbReference type="Proteomes" id="UP001219518">
    <property type="component" value="Unassembled WGS sequence"/>
</dbReference>
<reference evidence="7" key="1">
    <citation type="submission" date="2021-07" db="EMBL/GenBank/DDBJ databases">
        <authorList>
            <person name="Catto M.A."/>
            <person name="Jacobson A."/>
            <person name="Kennedy G."/>
            <person name="Labadie P."/>
            <person name="Hunt B.G."/>
            <person name="Srinivasan R."/>
        </authorList>
    </citation>
    <scope>NUCLEOTIDE SEQUENCE</scope>
    <source>
        <strain evidence="7">PL_HMW_Pooled</strain>
        <tissue evidence="7">Head</tissue>
    </source>
</reference>
<comment type="subcellular location">
    <subcellularLocation>
        <location evidence="1">Secreted</location>
    </subcellularLocation>
</comment>
<dbReference type="GO" id="GO:0016042">
    <property type="term" value="P:lipid catabolic process"/>
    <property type="evidence" value="ECO:0007669"/>
    <property type="project" value="TreeGrafter"/>
</dbReference>
<evidence type="ECO:0000259" key="6">
    <source>
        <dbReference type="Pfam" id="PF00151"/>
    </source>
</evidence>
<dbReference type="Pfam" id="PF00151">
    <property type="entry name" value="Lipase"/>
    <property type="match status" value="1"/>
</dbReference>
<feature type="domain" description="Lipase" evidence="6">
    <location>
        <begin position="51"/>
        <end position="330"/>
    </location>
</feature>